<keyword evidence="3" id="KW-1185">Reference proteome</keyword>
<gene>
    <name evidence="2" type="ORF">EVAR_94101_1</name>
</gene>
<feature type="compositionally biased region" description="Low complexity" evidence="1">
    <location>
        <begin position="33"/>
        <end position="45"/>
    </location>
</feature>
<evidence type="ECO:0000313" key="2">
    <source>
        <dbReference type="EMBL" id="GBP34086.1"/>
    </source>
</evidence>
<protein>
    <submittedName>
        <fullName evidence="2">Uncharacterized protein</fullName>
    </submittedName>
</protein>
<dbReference type="AlphaFoldDB" id="A0A4C1V6P3"/>
<dbReference type="EMBL" id="BGZK01000283">
    <property type="protein sequence ID" value="GBP34086.1"/>
    <property type="molecule type" value="Genomic_DNA"/>
</dbReference>
<comment type="caution">
    <text evidence="2">The sequence shown here is derived from an EMBL/GenBank/DDBJ whole genome shotgun (WGS) entry which is preliminary data.</text>
</comment>
<sequence>MCAKTHYYTQESRDRETQRISRVAKSESETEKAPQTADAAAPRPARAALSNRRYFHYSLLLRGRDGLSALGSGFSNHFLFGTNELKAPARTRKLGLLVWASTPKRANLKWKVRESVKGLINFPAALEALGRGGGRGRVALRARRNGSENKNIHPLLSAREKS</sequence>
<dbReference type="Proteomes" id="UP000299102">
    <property type="component" value="Unassembled WGS sequence"/>
</dbReference>
<name>A0A4C1V6P3_EUMVA</name>
<reference evidence="2 3" key="1">
    <citation type="journal article" date="2019" name="Commun. Biol.">
        <title>The bagworm genome reveals a unique fibroin gene that provides high tensile strength.</title>
        <authorList>
            <person name="Kono N."/>
            <person name="Nakamura H."/>
            <person name="Ohtoshi R."/>
            <person name="Tomita M."/>
            <person name="Numata K."/>
            <person name="Arakawa K."/>
        </authorList>
    </citation>
    <scope>NUCLEOTIDE SEQUENCE [LARGE SCALE GENOMIC DNA]</scope>
</reference>
<organism evidence="2 3">
    <name type="scientific">Eumeta variegata</name>
    <name type="common">Bagworm moth</name>
    <name type="synonym">Eumeta japonica</name>
    <dbReference type="NCBI Taxonomy" id="151549"/>
    <lineage>
        <taxon>Eukaryota</taxon>
        <taxon>Metazoa</taxon>
        <taxon>Ecdysozoa</taxon>
        <taxon>Arthropoda</taxon>
        <taxon>Hexapoda</taxon>
        <taxon>Insecta</taxon>
        <taxon>Pterygota</taxon>
        <taxon>Neoptera</taxon>
        <taxon>Endopterygota</taxon>
        <taxon>Lepidoptera</taxon>
        <taxon>Glossata</taxon>
        <taxon>Ditrysia</taxon>
        <taxon>Tineoidea</taxon>
        <taxon>Psychidae</taxon>
        <taxon>Oiketicinae</taxon>
        <taxon>Eumeta</taxon>
    </lineage>
</organism>
<feature type="region of interest" description="Disordered" evidence="1">
    <location>
        <begin position="1"/>
        <end position="45"/>
    </location>
</feature>
<evidence type="ECO:0000313" key="3">
    <source>
        <dbReference type="Proteomes" id="UP000299102"/>
    </source>
</evidence>
<feature type="compositionally biased region" description="Basic and acidic residues" evidence="1">
    <location>
        <begin position="11"/>
        <end position="32"/>
    </location>
</feature>
<accession>A0A4C1V6P3</accession>
<evidence type="ECO:0000256" key="1">
    <source>
        <dbReference type="SAM" id="MobiDB-lite"/>
    </source>
</evidence>
<proteinExistence type="predicted"/>